<dbReference type="Proteomes" id="UP000636479">
    <property type="component" value="Unassembled WGS sequence"/>
</dbReference>
<keyword evidence="1" id="KW-1133">Transmembrane helix</keyword>
<dbReference type="GeneID" id="59340381"/>
<organism evidence="2 3">
    <name type="scientific">Mycena indigotica</name>
    <dbReference type="NCBI Taxonomy" id="2126181"/>
    <lineage>
        <taxon>Eukaryota</taxon>
        <taxon>Fungi</taxon>
        <taxon>Dikarya</taxon>
        <taxon>Basidiomycota</taxon>
        <taxon>Agaricomycotina</taxon>
        <taxon>Agaricomycetes</taxon>
        <taxon>Agaricomycetidae</taxon>
        <taxon>Agaricales</taxon>
        <taxon>Marasmiineae</taxon>
        <taxon>Mycenaceae</taxon>
        <taxon>Mycena</taxon>
    </lineage>
</organism>
<keyword evidence="1" id="KW-0812">Transmembrane</keyword>
<proteinExistence type="predicted"/>
<sequence length="306" mass="34268">MNSPDYISLQWTTVQYNVFELVGQTAAFGGYTVLIFLSSRMFIKRGIKTRLNRTLLAGSLFMYLLSTAYFAYTVVNVADRMNIFLDVALNKSIGLRGSFHDNITKWSPLFNAVVLVNYVFSDAVVIWRSWIITPVQHRRWIAIPVTLVFLASVSVISTIVFRAIAFVQYPLVPVPKDTFIDRGINVLQLLSIGLSLLSNISATFVVGIVAIQHRQTISAAFITAKHTRLTRGERILRLLVESGLLYCISGLVLAVFCFIRLPHGTLGDIYTPVTVHISGAYPLIVFLLIKEEMSLDKTEFTLVLPT</sequence>
<accession>A0A8H6WFF8</accession>
<feature type="transmembrane region" description="Helical" evidence="1">
    <location>
        <begin position="238"/>
        <end position="263"/>
    </location>
</feature>
<dbReference type="OrthoDB" id="3259206at2759"/>
<feature type="transmembrane region" description="Helical" evidence="1">
    <location>
        <begin position="55"/>
        <end position="75"/>
    </location>
</feature>
<evidence type="ECO:0000256" key="1">
    <source>
        <dbReference type="SAM" id="Phobius"/>
    </source>
</evidence>
<feature type="transmembrane region" description="Helical" evidence="1">
    <location>
        <begin position="140"/>
        <end position="166"/>
    </location>
</feature>
<keyword evidence="3" id="KW-1185">Reference proteome</keyword>
<dbReference type="EMBL" id="JACAZF010000001">
    <property type="protein sequence ID" value="KAF7315752.1"/>
    <property type="molecule type" value="Genomic_DNA"/>
</dbReference>
<protein>
    <submittedName>
        <fullName evidence="2">Uncharacterized protein</fullName>
    </submittedName>
</protein>
<name>A0A8H6WFF8_9AGAR</name>
<feature type="transmembrane region" description="Helical" evidence="1">
    <location>
        <begin position="21"/>
        <end position="43"/>
    </location>
</feature>
<feature type="transmembrane region" description="Helical" evidence="1">
    <location>
        <begin position="186"/>
        <end position="211"/>
    </location>
</feature>
<gene>
    <name evidence="2" type="ORF">MIND_00091100</name>
</gene>
<comment type="caution">
    <text evidence="2">The sequence shown here is derived from an EMBL/GenBank/DDBJ whole genome shotgun (WGS) entry which is preliminary data.</text>
</comment>
<reference evidence="2" key="1">
    <citation type="submission" date="2020-05" db="EMBL/GenBank/DDBJ databases">
        <title>Mycena genomes resolve the evolution of fungal bioluminescence.</title>
        <authorList>
            <person name="Tsai I.J."/>
        </authorList>
    </citation>
    <scope>NUCLEOTIDE SEQUENCE</scope>
    <source>
        <strain evidence="2">171206Taipei</strain>
    </source>
</reference>
<dbReference type="RefSeq" id="XP_037225775.1">
    <property type="nucleotide sequence ID" value="XM_037357865.1"/>
</dbReference>
<evidence type="ECO:0000313" key="3">
    <source>
        <dbReference type="Proteomes" id="UP000636479"/>
    </source>
</evidence>
<keyword evidence="1" id="KW-0472">Membrane</keyword>
<feature type="transmembrane region" description="Helical" evidence="1">
    <location>
        <begin position="109"/>
        <end position="128"/>
    </location>
</feature>
<feature type="transmembrane region" description="Helical" evidence="1">
    <location>
        <begin position="269"/>
        <end position="289"/>
    </location>
</feature>
<dbReference type="AlphaFoldDB" id="A0A8H6WFF8"/>
<evidence type="ECO:0000313" key="2">
    <source>
        <dbReference type="EMBL" id="KAF7315752.1"/>
    </source>
</evidence>